<feature type="region of interest" description="Disordered" evidence="1">
    <location>
        <begin position="19"/>
        <end position="60"/>
    </location>
</feature>
<dbReference type="PROSITE" id="PS51257">
    <property type="entry name" value="PROKAR_LIPOPROTEIN"/>
    <property type="match status" value="1"/>
</dbReference>
<name>A0A3A8JQL8_9BACT</name>
<sequence length="97" mass="10303">MDARRLLTLPLLALLACGDSSPEEDASASCEPEARGAHDPERSGPLDGAQGPRAGTPTLVWTEGSDLPLVGTASFQHVLRHGSFDRKASWRVIAPAW</sequence>
<feature type="compositionally biased region" description="Basic and acidic residues" evidence="1">
    <location>
        <begin position="32"/>
        <end position="44"/>
    </location>
</feature>
<evidence type="ECO:0000256" key="1">
    <source>
        <dbReference type="SAM" id="MobiDB-lite"/>
    </source>
</evidence>
<gene>
    <name evidence="2" type="ORF">D7V88_08100</name>
</gene>
<evidence type="ECO:0000313" key="3">
    <source>
        <dbReference type="Proteomes" id="UP000268094"/>
    </source>
</evidence>
<dbReference type="Proteomes" id="UP000268094">
    <property type="component" value="Unassembled WGS sequence"/>
</dbReference>
<dbReference type="RefSeq" id="WP_120540027.1">
    <property type="nucleotide sequence ID" value="NZ_RAVZ01000036.1"/>
</dbReference>
<proteinExistence type="predicted"/>
<dbReference type="EMBL" id="RAVZ01000036">
    <property type="protein sequence ID" value="RKG91943.1"/>
    <property type="molecule type" value="Genomic_DNA"/>
</dbReference>
<dbReference type="AlphaFoldDB" id="A0A3A8JQL8"/>
<keyword evidence="3" id="KW-1185">Reference proteome</keyword>
<protein>
    <submittedName>
        <fullName evidence="2">Uncharacterized protein</fullName>
    </submittedName>
</protein>
<organism evidence="2 3">
    <name type="scientific">Corallococcus terminator</name>
    <dbReference type="NCBI Taxonomy" id="2316733"/>
    <lineage>
        <taxon>Bacteria</taxon>
        <taxon>Pseudomonadati</taxon>
        <taxon>Myxococcota</taxon>
        <taxon>Myxococcia</taxon>
        <taxon>Myxococcales</taxon>
        <taxon>Cystobacterineae</taxon>
        <taxon>Myxococcaceae</taxon>
        <taxon>Corallococcus</taxon>
    </lineage>
</organism>
<evidence type="ECO:0000313" key="2">
    <source>
        <dbReference type="EMBL" id="RKG91943.1"/>
    </source>
</evidence>
<comment type="caution">
    <text evidence="2">The sequence shown here is derived from an EMBL/GenBank/DDBJ whole genome shotgun (WGS) entry which is preliminary data.</text>
</comment>
<reference evidence="3" key="1">
    <citation type="submission" date="2018-09" db="EMBL/GenBank/DDBJ databases">
        <authorList>
            <person name="Livingstone P.G."/>
            <person name="Whitworth D.E."/>
        </authorList>
    </citation>
    <scope>NUCLEOTIDE SEQUENCE [LARGE SCALE GENOMIC DNA]</scope>
    <source>
        <strain evidence="3">CA054A</strain>
    </source>
</reference>
<accession>A0A3A8JQL8</accession>
<dbReference type="OrthoDB" id="9969514at2"/>